<name>A0A225DW05_9BACT</name>
<evidence type="ECO:0000256" key="1">
    <source>
        <dbReference type="ARBA" id="ARBA00001946"/>
    </source>
</evidence>
<keyword evidence="5" id="KW-0460">Magnesium</keyword>
<evidence type="ECO:0000256" key="4">
    <source>
        <dbReference type="ARBA" id="ARBA00022723"/>
    </source>
</evidence>
<dbReference type="InterPro" id="IPR033749">
    <property type="entry name" value="Polyprenyl_synt_CS"/>
</dbReference>
<dbReference type="GO" id="GO:0046872">
    <property type="term" value="F:metal ion binding"/>
    <property type="evidence" value="ECO:0007669"/>
    <property type="project" value="UniProtKB-KW"/>
</dbReference>
<comment type="cofactor">
    <cofactor evidence="1">
        <name>Mg(2+)</name>
        <dbReference type="ChEBI" id="CHEBI:18420"/>
    </cofactor>
</comment>
<dbReference type="Proteomes" id="UP000214646">
    <property type="component" value="Unassembled WGS sequence"/>
</dbReference>
<dbReference type="Pfam" id="PF00348">
    <property type="entry name" value="polyprenyl_synt"/>
    <property type="match status" value="1"/>
</dbReference>
<dbReference type="PROSITE" id="PS00723">
    <property type="entry name" value="POLYPRENYL_SYNTHASE_1"/>
    <property type="match status" value="1"/>
</dbReference>
<dbReference type="GO" id="GO:0005737">
    <property type="term" value="C:cytoplasm"/>
    <property type="evidence" value="ECO:0007669"/>
    <property type="project" value="UniProtKB-ARBA"/>
</dbReference>
<dbReference type="InterPro" id="IPR000092">
    <property type="entry name" value="Polyprenyl_synt"/>
</dbReference>
<evidence type="ECO:0000313" key="9">
    <source>
        <dbReference type="Proteomes" id="UP000214646"/>
    </source>
</evidence>
<dbReference type="PANTHER" id="PTHR43281">
    <property type="entry name" value="FARNESYL DIPHOSPHATE SYNTHASE"/>
    <property type="match status" value="1"/>
</dbReference>
<evidence type="ECO:0000256" key="5">
    <source>
        <dbReference type="ARBA" id="ARBA00022842"/>
    </source>
</evidence>
<dbReference type="SFLD" id="SFLDG01017">
    <property type="entry name" value="Polyprenyl_Transferase_Like"/>
    <property type="match status" value="1"/>
</dbReference>
<keyword evidence="6" id="KW-0414">Isoprene biosynthesis</keyword>
<evidence type="ECO:0000256" key="3">
    <source>
        <dbReference type="ARBA" id="ARBA00022679"/>
    </source>
</evidence>
<comment type="caution">
    <text evidence="8">The sequence shown here is derived from an EMBL/GenBank/DDBJ whole genome shotgun (WGS) entry which is preliminary data.</text>
</comment>
<dbReference type="SFLD" id="SFLDS00005">
    <property type="entry name" value="Isoprenoid_Synthase_Type_I"/>
    <property type="match status" value="1"/>
</dbReference>
<dbReference type="PROSITE" id="PS00444">
    <property type="entry name" value="POLYPRENYL_SYNTHASE_2"/>
    <property type="match status" value="1"/>
</dbReference>
<evidence type="ECO:0000313" key="8">
    <source>
        <dbReference type="EMBL" id="OWK43744.1"/>
    </source>
</evidence>
<proteinExistence type="inferred from homology"/>
<keyword evidence="9" id="KW-1185">Reference proteome</keyword>
<dbReference type="InterPro" id="IPR008949">
    <property type="entry name" value="Isoprenoid_synthase_dom_sf"/>
</dbReference>
<evidence type="ECO:0000256" key="2">
    <source>
        <dbReference type="ARBA" id="ARBA00006706"/>
    </source>
</evidence>
<sequence length="313" mass="32451">MSGSIWDHLKPRQMAVEAALREQLARHTAGAPPAVAEAMAYSLFAPGKRLRPLLVMLACEAVGGSIDDALAAGVAVEMVHTYSLVHDDLPAMDDDDLRRGLPTCHVKFGEALAILAGDALLTLAFEVLAASYGPKTAAVSCLELSRGAGVVGMVGGQVLDLEAEGRIAVAPPKDGAATSEDRVAGLENIHRRKTGALFRTALRLGVHAAQGERASGADTCALAHVDRYAAAFGLAFQVTDDLLDVESSADKVGKRVGKDAARGKLTYPGLLGADASRRKAQELGQEAVTAAGALGAGGEPLAELARYVVGRDR</sequence>
<dbReference type="InterPro" id="IPR053378">
    <property type="entry name" value="Prenyl_diphosphate_synthase"/>
</dbReference>
<dbReference type="EMBL" id="NIDE01000004">
    <property type="protein sequence ID" value="OWK43744.1"/>
    <property type="molecule type" value="Genomic_DNA"/>
</dbReference>
<protein>
    <submittedName>
        <fullName evidence="8">Octaprenyl diphosphate synthase</fullName>
    </submittedName>
</protein>
<organism evidence="8 9">
    <name type="scientific">Fimbriiglobus ruber</name>
    <dbReference type="NCBI Taxonomy" id="1908690"/>
    <lineage>
        <taxon>Bacteria</taxon>
        <taxon>Pseudomonadati</taxon>
        <taxon>Planctomycetota</taxon>
        <taxon>Planctomycetia</taxon>
        <taxon>Gemmatales</taxon>
        <taxon>Gemmataceae</taxon>
        <taxon>Fimbriiglobus</taxon>
    </lineage>
</organism>
<reference evidence="9" key="1">
    <citation type="submission" date="2017-06" db="EMBL/GenBank/DDBJ databases">
        <title>Genome analysis of Fimbriiglobus ruber SP5, the first member of the order Planctomycetales with confirmed chitinolytic capability.</title>
        <authorList>
            <person name="Ravin N.V."/>
            <person name="Rakitin A.L."/>
            <person name="Ivanova A.A."/>
            <person name="Beletsky A.V."/>
            <person name="Kulichevskaya I.S."/>
            <person name="Mardanov A.V."/>
            <person name="Dedysh S.N."/>
        </authorList>
    </citation>
    <scope>NUCLEOTIDE SEQUENCE [LARGE SCALE GENOMIC DNA]</scope>
    <source>
        <strain evidence="9">SP5</strain>
    </source>
</reference>
<dbReference type="FunFam" id="1.10.600.10:FF:000001">
    <property type="entry name" value="Geranylgeranyl diphosphate synthase"/>
    <property type="match status" value="1"/>
</dbReference>
<dbReference type="Gene3D" id="1.10.600.10">
    <property type="entry name" value="Farnesyl Diphosphate Synthase"/>
    <property type="match status" value="1"/>
</dbReference>
<dbReference type="GO" id="GO:0016114">
    <property type="term" value="P:terpenoid biosynthetic process"/>
    <property type="evidence" value="ECO:0007669"/>
    <property type="project" value="UniProtKB-ARBA"/>
</dbReference>
<keyword evidence="3 7" id="KW-0808">Transferase</keyword>
<evidence type="ECO:0000256" key="7">
    <source>
        <dbReference type="RuleBase" id="RU004466"/>
    </source>
</evidence>
<dbReference type="PANTHER" id="PTHR43281:SF1">
    <property type="entry name" value="FARNESYL DIPHOSPHATE SYNTHASE"/>
    <property type="match status" value="1"/>
</dbReference>
<keyword evidence="4" id="KW-0479">Metal-binding</keyword>
<comment type="similarity">
    <text evidence="2 7">Belongs to the FPP/GGPP synthase family.</text>
</comment>
<dbReference type="SUPFAM" id="SSF48576">
    <property type="entry name" value="Terpenoid synthases"/>
    <property type="match status" value="1"/>
</dbReference>
<dbReference type="NCBIfam" id="NF045485">
    <property type="entry name" value="FPPsyn"/>
    <property type="match status" value="1"/>
</dbReference>
<evidence type="ECO:0000256" key="6">
    <source>
        <dbReference type="ARBA" id="ARBA00023229"/>
    </source>
</evidence>
<gene>
    <name evidence="8" type="ORF">FRUB_03343</name>
</gene>
<dbReference type="AlphaFoldDB" id="A0A225DW05"/>
<dbReference type="CDD" id="cd00685">
    <property type="entry name" value="Trans_IPPS_HT"/>
    <property type="match status" value="1"/>
</dbReference>
<accession>A0A225DW05</accession>
<dbReference type="GO" id="GO:0004659">
    <property type="term" value="F:prenyltransferase activity"/>
    <property type="evidence" value="ECO:0007669"/>
    <property type="project" value="InterPro"/>
</dbReference>